<dbReference type="SUPFAM" id="SSF49299">
    <property type="entry name" value="PKD domain"/>
    <property type="match status" value="1"/>
</dbReference>
<name>A0ABU5F6E5_9BACT</name>
<dbReference type="Gene3D" id="2.60.40.10">
    <property type="entry name" value="Immunoglobulins"/>
    <property type="match status" value="1"/>
</dbReference>
<proteinExistence type="predicted"/>
<dbReference type="InterPro" id="IPR006141">
    <property type="entry name" value="Intein_N"/>
</dbReference>
<dbReference type="SMART" id="SM00089">
    <property type="entry name" value="PKD"/>
    <property type="match status" value="2"/>
</dbReference>
<dbReference type="InterPro" id="IPR022409">
    <property type="entry name" value="PKD/Chitinase_dom"/>
</dbReference>
<dbReference type="Gene3D" id="2.170.16.10">
    <property type="entry name" value="Hedgehog/Intein (Hint) domain"/>
    <property type="match status" value="1"/>
</dbReference>
<dbReference type="SMART" id="SM00306">
    <property type="entry name" value="HintN"/>
    <property type="match status" value="1"/>
</dbReference>
<organism evidence="2 3">
    <name type="scientific">Gemmata algarum</name>
    <dbReference type="NCBI Taxonomy" id="2975278"/>
    <lineage>
        <taxon>Bacteria</taxon>
        <taxon>Pseudomonadati</taxon>
        <taxon>Planctomycetota</taxon>
        <taxon>Planctomycetia</taxon>
        <taxon>Gemmatales</taxon>
        <taxon>Gemmataceae</taxon>
        <taxon>Gemmata</taxon>
    </lineage>
</organism>
<sequence length="1593" mass="170754">MPTPIRRLANHIRASFTRLDRLFALRADFPSVSAARARLEITPLEERVVPDGTQVTLSRLADGAEPGTPVVFRFTRSGDEAAIAGASLAVSFQLTGSATHGVDYSVPGAPPLPGGPPGLDGGVYEMPGGPGGGVAGPVSVTFTPGQSVYDLNLVVLDDTVAEGWEAVTAQLLPVYGPVMAGSAYVVGTPDPVTAWIADDELWIETDEEPPVRGQEVTFWLAEDAPAPAAVEWDSDYDGVTFQPAAGATGTTFTTTYATAGNRTVAARVTGAGGAVQVLTLPVDVEPAPPELTVPNDMTAVVGVSKPLVATVAPGEDIVSVEWAFSFYSDDYEWDFEVDPALTTLNPNYTFAHAGEWDVRVTVTSAAGLSTQDWFHVTVADAPPAGFALASGPIDEGGTATVTVWIVDPDAADIVTAYVNWGEPAEQEFVQINEGDYRINPDGSISFTHRYLDVPDSGNTFTATIRLEDEWGLQKEFAAAVTVNNVAPNFVFSAGWQAADLGNDWVELWSLTEGQALAFTKVADPMTAADNPHEDGEYRFHWVIDGAAEVVTQTPWLALPDYTRGKLHTVRAWVTDGETPEGPHVPVKVFVEGPQDNAEVTWGGVRSHAIYGTFTLDGTAVPADFNPYVNSNIHKVNWPVGTAATVRFSLDPASALMAATFGYEVVYHAQVRVYDVEQFSIGGGNFELLDSTHLTNGSGAFTVPVPNHDDRMVTIFGWAYFVHNGQIVRGVQSYIGTEEAGGLGVTLETPKTPTTWSQVVDTYLLLRSLGSQLADKGEALVSAFAANSGRVVNVLLEGFAKGVGQFVSDLVPSQNPDGSVSPGALADALFKWLMGDGQSALVTTFGAANWADANTIKEFLLQYSGLTIEHVMDVVREQLGAGNLAALEKVTAWFEGADGTPVTSVRAFIDKVKAEIDALTPEERGALSLDPAVLMSQMKEAFEKKVTESLGKLGAQVAAKFVPGAGALLSVYNGVSWVIANKDRLTGLFTQFLSVIDTLGETGLSEADAIAAVKSKVRAGLQDALPVLLGGMAGQFGLGNLPNELRRAVQYVPQKVNAILRTVVAKVAAKVAGGGAAAGATPGGTSGTLFDGRIAPAKQFVYRGTTTYVLWVATDKAGVSVKLAKKVGAGYEFVDVVTVQGLIGRRADAQLNALLAAARELAQKTKVSPQSANKPTPAALLELARKVEAAEAKVVEALQANAFGKLASNCFAAGTKIMTRAGWRNVEDVRPGEEVLSRPERDPGAEAEWKVVEERFERFGPVLHLHFSGGELIRTTPEHPFWVQERGWTAAGALKEGDRIATLSGEWVPVGEVYDTGTWEPVYNLRVADYHTYFVGEEHWGWAAWAHNTYDASINFLSGLKVVEEVKSYPAAANRLTTGEESDIIRAIRTRGKYGAMGQQSALSSLLAYELWFEGETAPGYMADVPGVLKQYLDLPAISVTHLKEEKRITGGPMGGWMAYIDRIGGDAFGRTKAAYKALYPNQTGIHGHHIVYKDGSDTPDPIQLEASQVAAREARDILLYYGINPFWDKENLVFAPKPHHPVEAIEYIRNQLKISFDRKIPKSTPVTGIIDILKQMGQRFIDQDLPGMKNYIP</sequence>
<evidence type="ECO:0000313" key="2">
    <source>
        <dbReference type="EMBL" id="MDY3562921.1"/>
    </source>
</evidence>
<dbReference type="RefSeq" id="WP_320689188.1">
    <property type="nucleotide sequence ID" value="NZ_JAXBLV010000225.1"/>
</dbReference>
<gene>
    <name evidence="2" type="ORF">R5W23_004402</name>
</gene>
<dbReference type="Proteomes" id="UP001272242">
    <property type="component" value="Unassembled WGS sequence"/>
</dbReference>
<dbReference type="InterPro" id="IPR035986">
    <property type="entry name" value="PKD_dom_sf"/>
</dbReference>
<dbReference type="InterPro" id="IPR038081">
    <property type="entry name" value="CalX-like_sf"/>
</dbReference>
<dbReference type="SUPFAM" id="SSF51294">
    <property type="entry name" value="Hedgehog/intein (Hint) domain"/>
    <property type="match status" value="1"/>
</dbReference>
<dbReference type="SUPFAM" id="SSF141072">
    <property type="entry name" value="CalX-like"/>
    <property type="match status" value="1"/>
</dbReference>
<reference evidence="3" key="1">
    <citation type="journal article" date="2023" name="Mar. Drugs">
        <title>Gemmata algarum, a Novel Planctomycete Isolated from an Algal Mat, Displays Antimicrobial Activity.</title>
        <authorList>
            <person name="Kumar G."/>
            <person name="Kallscheuer N."/>
            <person name="Kashif M."/>
            <person name="Ahamad S."/>
            <person name="Jagadeeshwari U."/>
            <person name="Pannikurungottu S."/>
            <person name="Haufschild T."/>
            <person name="Kabuu M."/>
            <person name="Sasikala C."/>
            <person name="Jogler C."/>
            <person name="Ramana C."/>
        </authorList>
    </citation>
    <scope>NUCLEOTIDE SEQUENCE [LARGE SCALE GENOMIC DNA]</scope>
    <source>
        <strain evidence="3">JC673</strain>
    </source>
</reference>
<dbReference type="Pfam" id="PF07591">
    <property type="entry name" value="PT-HINT"/>
    <property type="match status" value="1"/>
</dbReference>
<evidence type="ECO:0000259" key="1">
    <source>
        <dbReference type="PROSITE" id="PS50093"/>
    </source>
</evidence>
<dbReference type="InterPro" id="IPR036844">
    <property type="entry name" value="Hint_dom_sf"/>
</dbReference>
<dbReference type="InterPro" id="IPR013783">
    <property type="entry name" value="Ig-like_fold"/>
</dbReference>
<feature type="domain" description="PKD" evidence="1">
    <location>
        <begin position="331"/>
        <end position="367"/>
    </location>
</feature>
<dbReference type="Gene3D" id="2.60.40.2030">
    <property type="match status" value="1"/>
</dbReference>
<comment type="caution">
    <text evidence="2">The sequence shown here is derived from an EMBL/GenBank/DDBJ whole genome shotgun (WGS) entry which is preliminary data.</text>
</comment>
<dbReference type="CDD" id="cd00146">
    <property type="entry name" value="PKD"/>
    <property type="match status" value="1"/>
</dbReference>
<dbReference type="InterPro" id="IPR000601">
    <property type="entry name" value="PKD_dom"/>
</dbReference>
<accession>A0ABU5F6E5</accession>
<dbReference type="PROSITE" id="PS50817">
    <property type="entry name" value="INTEIN_N_TER"/>
    <property type="match status" value="1"/>
</dbReference>
<evidence type="ECO:0000313" key="3">
    <source>
        <dbReference type="Proteomes" id="UP001272242"/>
    </source>
</evidence>
<dbReference type="InterPro" id="IPR003587">
    <property type="entry name" value="Hint_dom_N"/>
</dbReference>
<keyword evidence="3" id="KW-1185">Reference proteome</keyword>
<dbReference type="PROSITE" id="PS50093">
    <property type="entry name" value="PKD"/>
    <property type="match status" value="1"/>
</dbReference>
<dbReference type="CDD" id="cd00081">
    <property type="entry name" value="Hint"/>
    <property type="match status" value="1"/>
</dbReference>
<protein>
    <submittedName>
        <fullName evidence="2">Polymorphic toxin-type HINT domain-containing protein</fullName>
    </submittedName>
</protein>
<dbReference type="EMBL" id="JAXBLV010000225">
    <property type="protein sequence ID" value="MDY3562921.1"/>
    <property type="molecule type" value="Genomic_DNA"/>
</dbReference>